<accession>A0A1B7Y5H4</accession>
<reference evidence="2" key="1">
    <citation type="journal article" date="2017" name="BMC Genomics">
        <title>Gapless genome assembly of Colletotrichum higginsianum reveals chromosome structure and association of transposable elements with secondary metabolite gene clusters.</title>
        <authorList>
            <person name="Dallery J.-F."/>
            <person name="Lapalu N."/>
            <person name="Zampounis A."/>
            <person name="Pigne S."/>
            <person name="Luyten I."/>
            <person name="Amselem J."/>
            <person name="Wittenberg A.H.J."/>
            <person name="Zhou S."/>
            <person name="de Queiroz M.V."/>
            <person name="Robin G.P."/>
            <person name="Auger A."/>
            <person name="Hainaut M."/>
            <person name="Henrissat B."/>
            <person name="Kim K.-T."/>
            <person name="Lee Y.-H."/>
            <person name="Lespinet O."/>
            <person name="Schwartz D.C."/>
            <person name="Thon M.R."/>
            <person name="O'Connell R.J."/>
        </authorList>
    </citation>
    <scope>NUCLEOTIDE SEQUENCE [LARGE SCALE GENOMIC DNA]</scope>
    <source>
        <strain evidence="2">IMI 349063</strain>
    </source>
</reference>
<dbReference type="KEGG" id="chig:CH63R_08778"/>
<dbReference type="GeneID" id="28867859"/>
<dbReference type="AlphaFoldDB" id="A0A1B7Y5H4"/>
<dbReference type="VEuPathDB" id="FungiDB:CH63R_08778"/>
<comment type="caution">
    <text evidence="1">The sequence shown here is derived from an EMBL/GenBank/DDBJ whole genome shotgun (WGS) entry which is preliminary data.</text>
</comment>
<sequence length="95" mass="10371">MFLPTRQRGAKAALYPVILGVSAQPSKALPPAGFLILFIRSITVNARYRQGHVDLEQQLVRKTLRTSVLGAANNATTILHVHLERAGGVEPREDS</sequence>
<keyword evidence="2" id="KW-1185">Reference proteome</keyword>
<proteinExistence type="predicted"/>
<organism evidence="1 2">
    <name type="scientific">Colletotrichum higginsianum (strain IMI 349063)</name>
    <name type="common">Crucifer anthracnose fungus</name>
    <dbReference type="NCBI Taxonomy" id="759273"/>
    <lineage>
        <taxon>Eukaryota</taxon>
        <taxon>Fungi</taxon>
        <taxon>Dikarya</taxon>
        <taxon>Ascomycota</taxon>
        <taxon>Pezizomycotina</taxon>
        <taxon>Sordariomycetes</taxon>
        <taxon>Hypocreomycetidae</taxon>
        <taxon>Glomerellales</taxon>
        <taxon>Glomerellaceae</taxon>
        <taxon>Colletotrichum</taxon>
        <taxon>Colletotrichum destructivum species complex</taxon>
    </lineage>
</organism>
<protein>
    <submittedName>
        <fullName evidence="1">Uncharacterized protein</fullName>
    </submittedName>
</protein>
<name>A0A1B7Y5H4_COLHI</name>
<dbReference type="EMBL" id="LTAN01000006">
    <property type="protein sequence ID" value="OBR07257.1"/>
    <property type="molecule type" value="Genomic_DNA"/>
</dbReference>
<gene>
    <name evidence="1" type="ORF">CH63R_08778</name>
</gene>
<dbReference type="RefSeq" id="XP_018155775.1">
    <property type="nucleotide sequence ID" value="XM_018303752.1"/>
</dbReference>
<evidence type="ECO:0000313" key="1">
    <source>
        <dbReference type="EMBL" id="OBR07257.1"/>
    </source>
</evidence>
<dbReference type="Proteomes" id="UP000092177">
    <property type="component" value="Chromosome 6"/>
</dbReference>
<evidence type="ECO:0000313" key="2">
    <source>
        <dbReference type="Proteomes" id="UP000092177"/>
    </source>
</evidence>